<gene>
    <name evidence="2" type="ORF">GOBAR_AA23168</name>
</gene>
<evidence type="ECO:0000313" key="2">
    <source>
        <dbReference type="EMBL" id="PPR97500.1"/>
    </source>
</evidence>
<reference evidence="2 3" key="1">
    <citation type="submission" date="2015-01" db="EMBL/GenBank/DDBJ databases">
        <title>Genome of allotetraploid Gossypium barbadense reveals genomic plasticity and fiber elongation in cotton evolution.</title>
        <authorList>
            <person name="Chen X."/>
            <person name="Liu X."/>
            <person name="Zhao B."/>
            <person name="Zheng H."/>
            <person name="Hu Y."/>
            <person name="Lu G."/>
            <person name="Yang C."/>
            <person name="Chen J."/>
            <person name="Shan C."/>
            <person name="Zhang L."/>
            <person name="Zhou Y."/>
            <person name="Wang L."/>
            <person name="Guo W."/>
            <person name="Bai Y."/>
            <person name="Ruan J."/>
            <person name="Shangguan X."/>
            <person name="Mao Y."/>
            <person name="Jiang J."/>
            <person name="Zhu Y."/>
            <person name="Lei J."/>
            <person name="Kang H."/>
            <person name="Chen S."/>
            <person name="He X."/>
            <person name="Wang R."/>
            <person name="Wang Y."/>
            <person name="Chen J."/>
            <person name="Wang L."/>
            <person name="Yu S."/>
            <person name="Wang B."/>
            <person name="Wei J."/>
            <person name="Song S."/>
            <person name="Lu X."/>
            <person name="Gao Z."/>
            <person name="Gu W."/>
            <person name="Deng X."/>
            <person name="Ma D."/>
            <person name="Wang S."/>
            <person name="Liang W."/>
            <person name="Fang L."/>
            <person name="Cai C."/>
            <person name="Zhu X."/>
            <person name="Zhou B."/>
            <person name="Zhang Y."/>
            <person name="Chen Z."/>
            <person name="Xu S."/>
            <person name="Zhu R."/>
            <person name="Wang S."/>
            <person name="Zhang T."/>
            <person name="Zhao G."/>
        </authorList>
    </citation>
    <scope>NUCLEOTIDE SEQUENCE [LARGE SCALE GENOMIC DNA]</scope>
    <source>
        <strain evidence="3">cv. Xinhai21</strain>
        <tissue evidence="2">Leaf</tissue>
    </source>
</reference>
<dbReference type="AlphaFoldDB" id="A0A2P5X2D6"/>
<sequence>MQEIVLKNTYESCSNNNKEPIYEERRLQIEELDEWKTQKLRTPDKPKLSQDKLNTSPNQLKVGEKVLLDTADPRIATPEPNEEIPLTVQCHPHVIHLADAVRALQMTNPWGLFFEIVEPTYLEFTLELYSMFHLQTIMTNFDDPGMEFMDDNKLNTLYCHIHYSPSKCWRDLVPASATYDPSRSKASALSLSLKLLNTVAQSSSLTLISQMSPQGISSMLNMMMIEKWRGTYPPQYCLIQSTKEEDPEDITDGVPPRYENPPSQPPPPSCPVHRVASYADISECLTRFEQQCFQCFDNIDATLQ</sequence>
<name>A0A2P5X2D6_GOSBA</name>
<dbReference type="Proteomes" id="UP000239757">
    <property type="component" value="Unassembled WGS sequence"/>
</dbReference>
<protein>
    <submittedName>
        <fullName evidence="2">Uncharacterized protein</fullName>
    </submittedName>
</protein>
<proteinExistence type="predicted"/>
<evidence type="ECO:0000313" key="3">
    <source>
        <dbReference type="Proteomes" id="UP000239757"/>
    </source>
</evidence>
<feature type="region of interest" description="Disordered" evidence="1">
    <location>
        <begin position="244"/>
        <end position="270"/>
    </location>
</feature>
<organism evidence="2 3">
    <name type="scientific">Gossypium barbadense</name>
    <name type="common">Sea Island cotton</name>
    <name type="synonym">Hibiscus barbadensis</name>
    <dbReference type="NCBI Taxonomy" id="3634"/>
    <lineage>
        <taxon>Eukaryota</taxon>
        <taxon>Viridiplantae</taxon>
        <taxon>Streptophyta</taxon>
        <taxon>Embryophyta</taxon>
        <taxon>Tracheophyta</taxon>
        <taxon>Spermatophyta</taxon>
        <taxon>Magnoliopsida</taxon>
        <taxon>eudicotyledons</taxon>
        <taxon>Gunneridae</taxon>
        <taxon>Pentapetalae</taxon>
        <taxon>rosids</taxon>
        <taxon>malvids</taxon>
        <taxon>Malvales</taxon>
        <taxon>Malvaceae</taxon>
        <taxon>Malvoideae</taxon>
        <taxon>Gossypium</taxon>
    </lineage>
</organism>
<feature type="region of interest" description="Disordered" evidence="1">
    <location>
        <begin position="35"/>
        <end position="55"/>
    </location>
</feature>
<feature type="compositionally biased region" description="Pro residues" evidence="1">
    <location>
        <begin position="258"/>
        <end position="270"/>
    </location>
</feature>
<accession>A0A2P5X2D6</accession>
<dbReference type="EMBL" id="KZ665849">
    <property type="protein sequence ID" value="PPR97500.1"/>
    <property type="molecule type" value="Genomic_DNA"/>
</dbReference>
<evidence type="ECO:0000256" key="1">
    <source>
        <dbReference type="SAM" id="MobiDB-lite"/>
    </source>
</evidence>
<feature type="compositionally biased region" description="Basic and acidic residues" evidence="1">
    <location>
        <begin position="35"/>
        <end position="50"/>
    </location>
</feature>